<sequence length="315" mass="33981">MSIKARPLPLMLALALAGAAHAADEPAAKPKTMADIVAESKPGDWRALDPQNVLYVDFEGLKRVVIELAPAFAPKHVENIRALARESYFDGLALVREQDNYVAQWGDPDGEDPAKVKPIKTAKSKLDAEFARSDRDLPFAVLADGDVYAPEVGFSGGFPTARDAKNGQAWLAHCYGMVGAGRGDTADSGNGGELYVVIGHSPRHLDRNVTLVGRVVQGIDQLSSLPRGTGALGFYEAPAKGPTLTRVRLAADVPAAERVDYEALRTDTDTFKALVDSRRNRRESWFLTPVGKIELCNVPLIVREKAKAAAKDAKK</sequence>
<reference evidence="6" key="1">
    <citation type="submission" date="2023-02" db="EMBL/GenBank/DDBJ databases">
        <title>Tahibacter soli sp. nov. isolated from soil.</title>
        <authorList>
            <person name="Baek J.H."/>
            <person name="Lee J.K."/>
            <person name="Choi D.G."/>
            <person name="Jeon C.O."/>
        </authorList>
    </citation>
    <scope>NUCLEOTIDE SEQUENCE</scope>
    <source>
        <strain evidence="6">BL</strain>
    </source>
</reference>
<proteinExistence type="predicted"/>
<feature type="chain" id="PRO_5040718279" description="peptidylprolyl isomerase" evidence="4">
    <location>
        <begin position="23"/>
        <end position="315"/>
    </location>
</feature>
<evidence type="ECO:0000256" key="1">
    <source>
        <dbReference type="ARBA" id="ARBA00013194"/>
    </source>
</evidence>
<evidence type="ECO:0000256" key="2">
    <source>
        <dbReference type="ARBA" id="ARBA00023110"/>
    </source>
</evidence>
<dbReference type="Gene3D" id="2.40.100.10">
    <property type="entry name" value="Cyclophilin-like"/>
    <property type="match status" value="1"/>
</dbReference>
<dbReference type="InterPro" id="IPR029000">
    <property type="entry name" value="Cyclophilin-like_dom_sf"/>
</dbReference>
<dbReference type="InterPro" id="IPR044665">
    <property type="entry name" value="E_coli_cyclophilin_A-like"/>
</dbReference>
<evidence type="ECO:0000259" key="5">
    <source>
        <dbReference type="PROSITE" id="PS50072"/>
    </source>
</evidence>
<keyword evidence="4" id="KW-0732">Signal</keyword>
<evidence type="ECO:0000256" key="4">
    <source>
        <dbReference type="SAM" id="SignalP"/>
    </source>
</evidence>
<keyword evidence="3 6" id="KW-0413">Isomerase</keyword>
<gene>
    <name evidence="6" type="ORF">OD750_004500</name>
</gene>
<dbReference type="InterPro" id="IPR002130">
    <property type="entry name" value="Cyclophilin-type_PPIase_dom"/>
</dbReference>
<dbReference type="SUPFAM" id="SSF50891">
    <property type="entry name" value="Cyclophilin-like"/>
    <property type="match status" value="1"/>
</dbReference>
<dbReference type="EC" id="5.2.1.8" evidence="1"/>
<organism evidence="6 7">
    <name type="scientific">Tahibacter soli</name>
    <dbReference type="NCBI Taxonomy" id="2983605"/>
    <lineage>
        <taxon>Bacteria</taxon>
        <taxon>Pseudomonadati</taxon>
        <taxon>Pseudomonadota</taxon>
        <taxon>Gammaproteobacteria</taxon>
        <taxon>Lysobacterales</taxon>
        <taxon>Rhodanobacteraceae</taxon>
        <taxon>Tahibacter</taxon>
    </lineage>
</organism>
<dbReference type="EMBL" id="JAOVZO020000003">
    <property type="protein sequence ID" value="MDC8011802.1"/>
    <property type="molecule type" value="Genomic_DNA"/>
</dbReference>
<dbReference type="PROSITE" id="PS50072">
    <property type="entry name" value="CSA_PPIASE_2"/>
    <property type="match status" value="1"/>
</dbReference>
<dbReference type="Proteomes" id="UP001139971">
    <property type="component" value="Unassembled WGS sequence"/>
</dbReference>
<keyword evidence="7" id="KW-1185">Reference proteome</keyword>
<dbReference type="AlphaFoldDB" id="A0A9X4BI29"/>
<dbReference type="RefSeq" id="WP_263545101.1">
    <property type="nucleotide sequence ID" value="NZ_JAOVZO020000003.1"/>
</dbReference>
<evidence type="ECO:0000313" key="6">
    <source>
        <dbReference type="EMBL" id="MDC8011802.1"/>
    </source>
</evidence>
<dbReference type="Pfam" id="PF00160">
    <property type="entry name" value="Pro_isomerase"/>
    <property type="match status" value="1"/>
</dbReference>
<comment type="caution">
    <text evidence="6">The sequence shown here is derived from an EMBL/GenBank/DDBJ whole genome shotgun (WGS) entry which is preliminary data.</text>
</comment>
<feature type="domain" description="PPIase cyclophilin-type" evidence="5">
    <location>
        <begin position="63"/>
        <end position="249"/>
    </location>
</feature>
<evidence type="ECO:0000313" key="7">
    <source>
        <dbReference type="Proteomes" id="UP001139971"/>
    </source>
</evidence>
<dbReference type="PANTHER" id="PTHR43246">
    <property type="entry name" value="PEPTIDYL-PROLYL CIS-TRANS ISOMERASE CYP38, CHLOROPLASTIC"/>
    <property type="match status" value="1"/>
</dbReference>
<keyword evidence="2" id="KW-0697">Rotamase</keyword>
<protein>
    <recommendedName>
        <fullName evidence="1">peptidylprolyl isomerase</fullName>
        <ecNumber evidence="1">5.2.1.8</ecNumber>
    </recommendedName>
</protein>
<evidence type="ECO:0000256" key="3">
    <source>
        <dbReference type="ARBA" id="ARBA00023235"/>
    </source>
</evidence>
<feature type="signal peptide" evidence="4">
    <location>
        <begin position="1"/>
        <end position="22"/>
    </location>
</feature>
<dbReference type="GO" id="GO:0003755">
    <property type="term" value="F:peptidyl-prolyl cis-trans isomerase activity"/>
    <property type="evidence" value="ECO:0007669"/>
    <property type="project" value="UniProtKB-KW"/>
</dbReference>
<accession>A0A9X4BI29</accession>
<name>A0A9X4BI29_9GAMM</name>